<dbReference type="GO" id="GO:0032259">
    <property type="term" value="P:methylation"/>
    <property type="evidence" value="ECO:0007669"/>
    <property type="project" value="UniProtKB-KW"/>
</dbReference>
<evidence type="ECO:0000256" key="3">
    <source>
        <dbReference type="ARBA" id="ARBA00022679"/>
    </source>
</evidence>
<dbReference type="SUPFAM" id="SSF53335">
    <property type="entry name" value="S-adenosyl-L-methionine-dependent methyltransferases"/>
    <property type="match status" value="1"/>
</dbReference>
<dbReference type="EMBL" id="AAKNDG010000004">
    <property type="protein sequence ID" value="ECT5522490.1"/>
    <property type="molecule type" value="Genomic_DNA"/>
</dbReference>
<dbReference type="NCBIfam" id="TIGR00675">
    <property type="entry name" value="dcm"/>
    <property type="match status" value="1"/>
</dbReference>
<evidence type="ECO:0000256" key="7">
    <source>
        <dbReference type="PROSITE-ProRule" id="PRU01016"/>
    </source>
</evidence>
<dbReference type="InterPro" id="IPR001525">
    <property type="entry name" value="C5_MeTfrase"/>
</dbReference>
<comment type="catalytic activity">
    <reaction evidence="6">
        <text>a 2'-deoxycytidine in DNA + S-adenosyl-L-methionine = a 5-methyl-2'-deoxycytidine in DNA + S-adenosyl-L-homocysteine + H(+)</text>
        <dbReference type="Rhea" id="RHEA:13681"/>
        <dbReference type="Rhea" id="RHEA-COMP:11369"/>
        <dbReference type="Rhea" id="RHEA-COMP:11370"/>
        <dbReference type="ChEBI" id="CHEBI:15378"/>
        <dbReference type="ChEBI" id="CHEBI:57856"/>
        <dbReference type="ChEBI" id="CHEBI:59789"/>
        <dbReference type="ChEBI" id="CHEBI:85452"/>
        <dbReference type="ChEBI" id="CHEBI:85454"/>
        <dbReference type="EC" id="2.1.1.37"/>
    </reaction>
</comment>
<gene>
    <name evidence="9" type="ORF">A0I48_11880</name>
</gene>
<dbReference type="InterPro" id="IPR029063">
    <property type="entry name" value="SAM-dependent_MTases_sf"/>
</dbReference>
<keyword evidence="2 7" id="KW-0489">Methyltransferase</keyword>
<dbReference type="Gene3D" id="3.90.120.10">
    <property type="entry name" value="DNA Methylase, subunit A, domain 2"/>
    <property type="match status" value="1"/>
</dbReference>
<dbReference type="EC" id="2.1.1.37" evidence="1"/>
<comment type="similarity">
    <text evidence="7 8">Belongs to the class I-like SAM-binding methyltransferase superfamily. C5-methyltransferase family.</text>
</comment>
<proteinExistence type="inferred from homology"/>
<accession>A0A601NQW0</accession>
<evidence type="ECO:0000256" key="5">
    <source>
        <dbReference type="ARBA" id="ARBA00022747"/>
    </source>
</evidence>
<dbReference type="PANTHER" id="PTHR10629:SF52">
    <property type="entry name" value="DNA (CYTOSINE-5)-METHYLTRANSFERASE 1"/>
    <property type="match status" value="1"/>
</dbReference>
<evidence type="ECO:0000256" key="2">
    <source>
        <dbReference type="ARBA" id="ARBA00022603"/>
    </source>
</evidence>
<sequence>MSKSKIYAIDLFCGAGGLTHGLIQAGINVIAGIDLDPDCQWAYEHNNKTKYINSDISDVTGQDLMRLWPSDGLRLLAGCAPCQPFSSYRKGKIESEDGKWKLLGEFGRLVKECDPDLITMENVPRLQKHKIFTEFVKDLKTSGYKVWHGIVDCQQYGVPQKRQRLVLLASKINDVALIPPTHSEDNYVTVKDVISHLPEIKPGQSDDKDPLHVAQGMSPLNLERIRQSKPGGTWKDWDPELVAACHKKSSGKTYTSVYGRMKWDEPAPTMTTLCFGFGNGRFGHPQQDRAISLREAAILQSFPGNYVFSEPGEKITFATVGRLIGNAVPVKLGEVVGKSLINSL</sequence>
<feature type="active site" evidence="7">
    <location>
        <position position="82"/>
    </location>
</feature>
<dbReference type="RefSeq" id="WP_079809629.1">
    <property type="nucleotide sequence ID" value="NZ_CP184984.1"/>
</dbReference>
<evidence type="ECO:0000256" key="8">
    <source>
        <dbReference type="RuleBase" id="RU000416"/>
    </source>
</evidence>
<dbReference type="GO" id="GO:0003677">
    <property type="term" value="F:DNA binding"/>
    <property type="evidence" value="ECO:0007669"/>
    <property type="project" value="TreeGrafter"/>
</dbReference>
<dbReference type="PROSITE" id="PS00095">
    <property type="entry name" value="C5_MTASE_2"/>
    <property type="match status" value="1"/>
</dbReference>
<dbReference type="Pfam" id="PF00145">
    <property type="entry name" value="DNA_methylase"/>
    <property type="match status" value="1"/>
</dbReference>
<dbReference type="PROSITE" id="PS51679">
    <property type="entry name" value="SAM_MT_C5"/>
    <property type="match status" value="1"/>
</dbReference>
<keyword evidence="4 7" id="KW-0949">S-adenosyl-L-methionine</keyword>
<dbReference type="Gene3D" id="3.40.50.150">
    <property type="entry name" value="Vaccinia Virus protein VP39"/>
    <property type="match status" value="1"/>
</dbReference>
<dbReference type="GO" id="GO:0009307">
    <property type="term" value="P:DNA restriction-modification system"/>
    <property type="evidence" value="ECO:0007669"/>
    <property type="project" value="UniProtKB-KW"/>
</dbReference>
<reference evidence="9" key="1">
    <citation type="submission" date="2018-07" db="EMBL/GenBank/DDBJ databases">
        <authorList>
            <consortium name="PulseNet: The National Subtyping Network for Foodborne Disease Surveillance"/>
            <person name="Tarr C.L."/>
            <person name="Trees E."/>
            <person name="Katz L.S."/>
            <person name="Carleton-Romer H.A."/>
            <person name="Stroika S."/>
            <person name="Kucerova Z."/>
            <person name="Roache K.F."/>
            <person name="Sabol A.L."/>
            <person name="Besser J."/>
            <person name="Gerner-Smidt P."/>
        </authorList>
    </citation>
    <scope>NUCLEOTIDE SEQUENCE [LARGE SCALE GENOMIC DNA]</scope>
    <source>
        <strain evidence="9">PNUSAS001689</strain>
    </source>
</reference>
<evidence type="ECO:0000256" key="6">
    <source>
        <dbReference type="ARBA" id="ARBA00047422"/>
    </source>
</evidence>
<evidence type="ECO:0000256" key="1">
    <source>
        <dbReference type="ARBA" id="ARBA00011975"/>
    </source>
</evidence>
<dbReference type="PANTHER" id="PTHR10629">
    <property type="entry name" value="CYTOSINE-SPECIFIC METHYLTRANSFERASE"/>
    <property type="match status" value="1"/>
</dbReference>
<dbReference type="AlphaFoldDB" id="A0A601NQW0"/>
<evidence type="ECO:0000313" key="9">
    <source>
        <dbReference type="EMBL" id="ECT5522490.1"/>
    </source>
</evidence>
<keyword evidence="5" id="KW-0680">Restriction system</keyword>
<dbReference type="PRINTS" id="PR00105">
    <property type="entry name" value="C5METTRFRASE"/>
</dbReference>
<keyword evidence="3 7" id="KW-0808">Transferase</keyword>
<dbReference type="InterPro" id="IPR031303">
    <property type="entry name" value="C5_meth_CS"/>
</dbReference>
<dbReference type="InterPro" id="IPR050390">
    <property type="entry name" value="C5-Methyltransferase"/>
</dbReference>
<dbReference type="GO" id="GO:0044027">
    <property type="term" value="P:negative regulation of gene expression via chromosomal CpG island methylation"/>
    <property type="evidence" value="ECO:0007669"/>
    <property type="project" value="TreeGrafter"/>
</dbReference>
<dbReference type="GO" id="GO:0003886">
    <property type="term" value="F:DNA (cytosine-5-)-methyltransferase activity"/>
    <property type="evidence" value="ECO:0007669"/>
    <property type="project" value="UniProtKB-EC"/>
</dbReference>
<dbReference type="Proteomes" id="UP000839686">
    <property type="component" value="Unassembled WGS sequence"/>
</dbReference>
<name>A0A601NQW0_SALET</name>
<comment type="caution">
    <text evidence="9">The sequence shown here is derived from an EMBL/GenBank/DDBJ whole genome shotgun (WGS) entry which is preliminary data.</text>
</comment>
<evidence type="ECO:0000256" key="4">
    <source>
        <dbReference type="ARBA" id="ARBA00022691"/>
    </source>
</evidence>
<protein>
    <recommendedName>
        <fullName evidence="1">DNA (cytosine-5-)-methyltransferase</fullName>
        <ecNumber evidence="1">2.1.1.37</ecNumber>
    </recommendedName>
</protein>
<organism evidence="9">
    <name type="scientific">Salmonella enterica subsp. enterica serovar Kentucky</name>
    <dbReference type="NCBI Taxonomy" id="192955"/>
    <lineage>
        <taxon>Bacteria</taxon>
        <taxon>Pseudomonadati</taxon>
        <taxon>Pseudomonadota</taxon>
        <taxon>Gammaproteobacteria</taxon>
        <taxon>Enterobacterales</taxon>
        <taxon>Enterobacteriaceae</taxon>
        <taxon>Salmonella</taxon>
    </lineage>
</organism>